<dbReference type="PANTHER" id="PTHR10039">
    <property type="entry name" value="AMELOGENIN"/>
    <property type="match status" value="1"/>
</dbReference>
<evidence type="ECO:0000313" key="6">
    <source>
        <dbReference type="Proteomes" id="UP000620124"/>
    </source>
</evidence>
<dbReference type="Gene3D" id="1.25.40.20">
    <property type="entry name" value="Ankyrin repeat-containing domain"/>
    <property type="match status" value="2"/>
</dbReference>
<feature type="region of interest" description="Disordered" evidence="3">
    <location>
        <begin position="709"/>
        <end position="728"/>
    </location>
</feature>
<organism evidence="5 6">
    <name type="scientific">Mycena venus</name>
    <dbReference type="NCBI Taxonomy" id="2733690"/>
    <lineage>
        <taxon>Eukaryota</taxon>
        <taxon>Fungi</taxon>
        <taxon>Dikarya</taxon>
        <taxon>Basidiomycota</taxon>
        <taxon>Agaricomycotina</taxon>
        <taxon>Agaricomycetes</taxon>
        <taxon>Agaricomycetidae</taxon>
        <taxon>Agaricales</taxon>
        <taxon>Marasmiineae</taxon>
        <taxon>Mycenaceae</taxon>
        <taxon>Mycena</taxon>
    </lineage>
</organism>
<proteinExistence type="predicted"/>
<feature type="repeat" description="ANK" evidence="2">
    <location>
        <begin position="578"/>
        <end position="610"/>
    </location>
</feature>
<evidence type="ECO:0000259" key="4">
    <source>
        <dbReference type="Pfam" id="PF24883"/>
    </source>
</evidence>
<dbReference type="InterPro" id="IPR056884">
    <property type="entry name" value="NPHP3-like_N"/>
</dbReference>
<feature type="compositionally biased region" description="Acidic residues" evidence="3">
    <location>
        <begin position="714"/>
        <end position="728"/>
    </location>
</feature>
<reference evidence="5" key="1">
    <citation type="submission" date="2020-05" db="EMBL/GenBank/DDBJ databases">
        <title>Mycena genomes resolve the evolution of fungal bioluminescence.</title>
        <authorList>
            <person name="Tsai I.J."/>
        </authorList>
    </citation>
    <scope>NUCLEOTIDE SEQUENCE</scope>
    <source>
        <strain evidence="5">CCC161011</strain>
    </source>
</reference>
<dbReference type="SMART" id="SM00248">
    <property type="entry name" value="ANK"/>
    <property type="match status" value="9"/>
</dbReference>
<keyword evidence="1" id="KW-0677">Repeat</keyword>
<comment type="caution">
    <text evidence="5">The sequence shown here is derived from an EMBL/GenBank/DDBJ whole genome shotgun (WGS) entry which is preliminary data.</text>
</comment>
<dbReference type="PANTHER" id="PTHR10039:SF16">
    <property type="entry name" value="GPI INOSITOL-DEACYLASE"/>
    <property type="match status" value="1"/>
</dbReference>
<accession>A0A8H6XGU1</accession>
<evidence type="ECO:0000313" key="5">
    <source>
        <dbReference type="EMBL" id="KAF7341235.1"/>
    </source>
</evidence>
<dbReference type="Proteomes" id="UP000620124">
    <property type="component" value="Unassembled WGS sequence"/>
</dbReference>
<keyword evidence="6" id="KW-1185">Reference proteome</keyword>
<feature type="repeat" description="ANK" evidence="2">
    <location>
        <begin position="446"/>
        <end position="478"/>
    </location>
</feature>
<dbReference type="PROSITE" id="PS50297">
    <property type="entry name" value="ANK_REP_REGION"/>
    <property type="match status" value="2"/>
</dbReference>
<dbReference type="InterPro" id="IPR002110">
    <property type="entry name" value="Ankyrin_rpt"/>
</dbReference>
<dbReference type="Pfam" id="PF24883">
    <property type="entry name" value="NPHP3_N"/>
    <property type="match status" value="1"/>
</dbReference>
<feature type="repeat" description="ANK" evidence="2">
    <location>
        <begin position="479"/>
        <end position="511"/>
    </location>
</feature>
<evidence type="ECO:0000256" key="1">
    <source>
        <dbReference type="ARBA" id="ARBA00022737"/>
    </source>
</evidence>
<dbReference type="AlphaFoldDB" id="A0A8H6XGU1"/>
<gene>
    <name evidence="5" type="ORF">MVEN_01858900</name>
</gene>
<dbReference type="SUPFAM" id="SSF48403">
    <property type="entry name" value="Ankyrin repeat"/>
    <property type="match status" value="1"/>
</dbReference>
<feature type="domain" description="Nephrocystin 3-like N-terminal" evidence="4">
    <location>
        <begin position="5"/>
        <end position="123"/>
    </location>
</feature>
<name>A0A8H6XGU1_9AGAR</name>
<keyword evidence="2" id="KW-0040">ANK repeat</keyword>
<dbReference type="EMBL" id="JACAZI010000018">
    <property type="protein sequence ID" value="KAF7341235.1"/>
    <property type="molecule type" value="Genomic_DNA"/>
</dbReference>
<evidence type="ECO:0000256" key="3">
    <source>
        <dbReference type="SAM" id="MobiDB-lite"/>
    </source>
</evidence>
<protein>
    <submittedName>
        <fullName evidence="5">Vegetative incompatibility protein HET-E-1</fullName>
    </submittedName>
</protein>
<dbReference type="Pfam" id="PF12796">
    <property type="entry name" value="Ank_2"/>
    <property type="match status" value="2"/>
</dbReference>
<dbReference type="InterPro" id="IPR036770">
    <property type="entry name" value="Ankyrin_rpt-contain_sf"/>
</dbReference>
<evidence type="ECO:0000256" key="2">
    <source>
        <dbReference type="PROSITE-ProRule" id="PRU00023"/>
    </source>
</evidence>
<dbReference type="OrthoDB" id="7464126at2759"/>
<sequence length="728" mass="79899">MGAYLQTKRKTHLLSRFFYFSVGKKDTQNVETMLRRLVLQLSAASTHPYQILNDQYRSSNGQRLPLPHDLVEILKRLLRDLGRTYIILDALDECDAAEFGKLVDLVAILRVWKETPLHVLLTSQTRPIFTTGLKGIPKIPLQFELQQADIKRFITSELDTNLELAAWKSQEEKVVDGIAHKSKGMFRLASCLLHALALCLYKEQEKLDEILKSLPNDLVTIYDHFMAAIPQDYRSYVKAALQWILFSAGSISPGQLADAISFDFTPGEYTYKPTRRGDNESVIPKWLGGFIVMRQSYRKMVVTLAHASVQDYLTSDHFRDKFSIDLLEGISHAFIFRTCISYLLYLANHPPPDDSEYKDTGKYPLLQYAAEQWYHHLSCSHDQEALLPMAMQVLEEGSQPYCAVLLSTGHKWELDLPPLNYCCIKGYIKCVCCLIGNGVDLNRESREGSPLSLASYHGHKDIVRFLLKNGANLNLVCGEFGSALAAASYGGEAEIIHLLLENGADVNLAGGEYGSALGAASFMDNAEILHLLLKNGANVNLAGGKYGSALGAASIMEREMIVHLLLENGANVNLAGGEYGSALAAASYGNEAEIIHLLLKKGADINLVGGKYGSALGAASYGQEPEIIRLLLDNGADINLGGGDYGSALATACASPDNWGGAPPIQIVRLLLKNGADLKSQSTRALEEASKMGHEDIVALLCRRLDGIVSDPEDHTDDEETSSASDSE</sequence>
<dbReference type="PROSITE" id="PS50088">
    <property type="entry name" value="ANK_REPEAT"/>
    <property type="match status" value="3"/>
</dbReference>